<keyword evidence="2" id="KW-1185">Reference proteome</keyword>
<gene>
    <name evidence="1" type="ORF">PAXRUDRAFT_343361</name>
</gene>
<dbReference type="InParanoid" id="A0A0D0DS11"/>
<proteinExistence type="predicted"/>
<protein>
    <submittedName>
        <fullName evidence="1">Uncharacterized protein</fullName>
    </submittedName>
</protein>
<name>A0A0D0DS11_9AGAM</name>
<dbReference type="AlphaFoldDB" id="A0A0D0DS11"/>
<evidence type="ECO:0000313" key="2">
    <source>
        <dbReference type="Proteomes" id="UP000054538"/>
    </source>
</evidence>
<dbReference type="EMBL" id="KN825010">
    <property type="protein sequence ID" value="KIK95998.1"/>
    <property type="molecule type" value="Genomic_DNA"/>
</dbReference>
<reference evidence="2" key="2">
    <citation type="submission" date="2015-01" db="EMBL/GenBank/DDBJ databases">
        <title>Evolutionary Origins and Diversification of the Mycorrhizal Mutualists.</title>
        <authorList>
            <consortium name="DOE Joint Genome Institute"/>
            <consortium name="Mycorrhizal Genomics Consortium"/>
            <person name="Kohler A."/>
            <person name="Kuo A."/>
            <person name="Nagy L.G."/>
            <person name="Floudas D."/>
            <person name="Copeland A."/>
            <person name="Barry K.W."/>
            <person name="Cichocki N."/>
            <person name="Veneault-Fourrey C."/>
            <person name="LaButti K."/>
            <person name="Lindquist E.A."/>
            <person name="Lipzen A."/>
            <person name="Lundell T."/>
            <person name="Morin E."/>
            <person name="Murat C."/>
            <person name="Riley R."/>
            <person name="Ohm R."/>
            <person name="Sun H."/>
            <person name="Tunlid A."/>
            <person name="Henrissat B."/>
            <person name="Grigoriev I.V."/>
            <person name="Hibbett D.S."/>
            <person name="Martin F."/>
        </authorList>
    </citation>
    <scope>NUCLEOTIDE SEQUENCE [LARGE SCALE GENOMIC DNA]</scope>
    <source>
        <strain evidence="2">Ve08.2h10</strain>
    </source>
</reference>
<accession>A0A0D0DS11</accession>
<organism evidence="1 2">
    <name type="scientific">Paxillus rubicundulus Ve08.2h10</name>
    <dbReference type="NCBI Taxonomy" id="930991"/>
    <lineage>
        <taxon>Eukaryota</taxon>
        <taxon>Fungi</taxon>
        <taxon>Dikarya</taxon>
        <taxon>Basidiomycota</taxon>
        <taxon>Agaricomycotina</taxon>
        <taxon>Agaricomycetes</taxon>
        <taxon>Agaricomycetidae</taxon>
        <taxon>Boletales</taxon>
        <taxon>Paxilineae</taxon>
        <taxon>Paxillaceae</taxon>
        <taxon>Paxillus</taxon>
    </lineage>
</organism>
<reference evidence="1 2" key="1">
    <citation type="submission" date="2014-04" db="EMBL/GenBank/DDBJ databases">
        <authorList>
            <consortium name="DOE Joint Genome Institute"/>
            <person name="Kuo A."/>
            <person name="Kohler A."/>
            <person name="Jargeat P."/>
            <person name="Nagy L.G."/>
            <person name="Floudas D."/>
            <person name="Copeland A."/>
            <person name="Barry K.W."/>
            <person name="Cichocki N."/>
            <person name="Veneault-Fourrey C."/>
            <person name="LaButti K."/>
            <person name="Lindquist E.A."/>
            <person name="Lipzen A."/>
            <person name="Lundell T."/>
            <person name="Morin E."/>
            <person name="Murat C."/>
            <person name="Sun H."/>
            <person name="Tunlid A."/>
            <person name="Henrissat B."/>
            <person name="Grigoriev I.V."/>
            <person name="Hibbett D.S."/>
            <person name="Martin F."/>
            <person name="Nordberg H.P."/>
            <person name="Cantor M.N."/>
            <person name="Hua S.X."/>
        </authorList>
    </citation>
    <scope>NUCLEOTIDE SEQUENCE [LARGE SCALE GENOMIC DNA]</scope>
    <source>
        <strain evidence="1 2">Ve08.2h10</strain>
    </source>
</reference>
<sequence>MMHAMCATSSTFAYTWSGRQTGSHRTYIFDKPKAGLSDTHIGTMSLGNIPIDPGQVMWSLAIAKRCTFQWWAAIWATSEQCQQE</sequence>
<evidence type="ECO:0000313" key="1">
    <source>
        <dbReference type="EMBL" id="KIK95998.1"/>
    </source>
</evidence>
<dbReference type="HOGENOM" id="CLU_2528132_0_0_1"/>
<dbReference type="Proteomes" id="UP000054538">
    <property type="component" value="Unassembled WGS sequence"/>
</dbReference>